<reference evidence="21 22" key="1">
    <citation type="submission" date="2020-05" db="EMBL/GenBank/DDBJ databases">
        <title>Identification and distribution of gene clusters putatively required for synthesis of sphingolipid metabolism inhibitors in phylogenetically diverse species of the filamentous fungus Fusarium.</title>
        <authorList>
            <person name="Kim H.-S."/>
            <person name="Busman M."/>
            <person name="Brown D.W."/>
            <person name="Divon H."/>
            <person name="Uhlig S."/>
            <person name="Proctor R.H."/>
        </authorList>
    </citation>
    <scope>NUCLEOTIDE SEQUENCE [LARGE SCALE GENOMIC DNA]</scope>
    <source>
        <strain evidence="21 22">NRRL 25311</strain>
    </source>
</reference>
<evidence type="ECO:0000256" key="9">
    <source>
        <dbReference type="ARBA" id="ARBA00023136"/>
    </source>
</evidence>
<dbReference type="Pfam" id="PF00933">
    <property type="entry name" value="Glyco_hydro_3"/>
    <property type="match status" value="1"/>
</dbReference>
<dbReference type="Gene3D" id="1.20.1250.20">
    <property type="entry name" value="MFS general substrate transporter like domains"/>
    <property type="match status" value="1"/>
</dbReference>
<dbReference type="Gene3D" id="4.10.240.10">
    <property type="entry name" value="Zn(2)-C6 fungal-type DNA-binding domain"/>
    <property type="match status" value="1"/>
</dbReference>
<feature type="transmembrane region" description="Helical" evidence="17">
    <location>
        <begin position="1538"/>
        <end position="1557"/>
    </location>
</feature>
<dbReference type="GO" id="GO:0030245">
    <property type="term" value="P:cellulose catabolic process"/>
    <property type="evidence" value="ECO:0007669"/>
    <property type="project" value="UniProtKB-UniPathway"/>
</dbReference>
<keyword evidence="8 17" id="KW-1133">Transmembrane helix</keyword>
<dbReference type="InterPro" id="IPR020846">
    <property type="entry name" value="MFS_dom"/>
</dbReference>
<dbReference type="CDD" id="cd17323">
    <property type="entry name" value="MFS_Tpo1_MDR_like"/>
    <property type="match status" value="1"/>
</dbReference>
<dbReference type="InterPro" id="IPR026891">
    <property type="entry name" value="Fn3-like"/>
</dbReference>
<feature type="transmembrane region" description="Helical" evidence="17">
    <location>
        <begin position="1469"/>
        <end position="1493"/>
    </location>
</feature>
<keyword evidence="12 15" id="KW-0119">Carbohydrate metabolism</keyword>
<dbReference type="UniPathway" id="UPA00696"/>
<dbReference type="Pfam" id="PF07691">
    <property type="entry name" value="PA14"/>
    <property type="match status" value="1"/>
</dbReference>
<feature type="domain" description="PA14" evidence="20">
    <location>
        <begin position="973"/>
        <end position="1132"/>
    </location>
</feature>
<dbReference type="InterPro" id="IPR050288">
    <property type="entry name" value="Cellulose_deg_GH3"/>
</dbReference>
<dbReference type="SUPFAM" id="SSF52279">
    <property type="entry name" value="Beta-D-glucan exohydrolase, C-terminal domain"/>
    <property type="match status" value="1"/>
</dbReference>
<dbReference type="EC" id="3.2.1.21" evidence="5 15"/>
<dbReference type="Pfam" id="PF14310">
    <property type="entry name" value="Fn3-like"/>
    <property type="match status" value="1"/>
</dbReference>
<evidence type="ECO:0000256" key="10">
    <source>
        <dbReference type="ARBA" id="ARBA00023180"/>
    </source>
</evidence>
<dbReference type="Gene3D" id="3.20.20.300">
    <property type="entry name" value="Glycoside hydrolase, family 3, N-terminal domain"/>
    <property type="match status" value="1"/>
</dbReference>
<evidence type="ECO:0000256" key="1">
    <source>
        <dbReference type="ARBA" id="ARBA00000448"/>
    </source>
</evidence>
<comment type="pathway">
    <text evidence="3 15">Glycan metabolism; cellulose degradation.</text>
</comment>
<dbReference type="Gene3D" id="3.40.50.1700">
    <property type="entry name" value="Glycoside hydrolase family 3 C-terminal domain"/>
    <property type="match status" value="1"/>
</dbReference>
<dbReference type="CDD" id="cd12148">
    <property type="entry name" value="fungal_TF_MHR"/>
    <property type="match status" value="1"/>
</dbReference>
<feature type="transmembrane region" description="Helical" evidence="17">
    <location>
        <begin position="1692"/>
        <end position="1715"/>
    </location>
</feature>
<dbReference type="InterPro" id="IPR019800">
    <property type="entry name" value="Glyco_hydro_3_AS"/>
</dbReference>
<dbReference type="InterPro" id="IPR017853">
    <property type="entry name" value="GH"/>
</dbReference>
<evidence type="ECO:0000256" key="12">
    <source>
        <dbReference type="ARBA" id="ARBA00023277"/>
    </source>
</evidence>
<keyword evidence="7 15" id="KW-0378">Hydrolase</keyword>
<comment type="caution">
    <text evidence="21">The sequence shown here is derived from an EMBL/GenBank/DDBJ whole genome shotgun (WGS) entry which is preliminary data.</text>
</comment>
<evidence type="ECO:0000256" key="7">
    <source>
        <dbReference type="ARBA" id="ARBA00022801"/>
    </source>
</evidence>
<dbReference type="SUPFAM" id="SSF57701">
    <property type="entry name" value="Zn2/Cys6 DNA-binding domain"/>
    <property type="match status" value="1"/>
</dbReference>
<feature type="transmembrane region" description="Helical" evidence="17">
    <location>
        <begin position="1624"/>
        <end position="1645"/>
    </location>
</feature>
<feature type="domain" description="Major facilitator superfamily (MFS) profile" evidence="19">
    <location>
        <begin position="1471"/>
        <end position="1893"/>
    </location>
</feature>
<dbReference type="PROSITE" id="PS50850">
    <property type="entry name" value="MFS"/>
    <property type="match status" value="1"/>
</dbReference>
<keyword evidence="10" id="KW-0325">Glycoprotein</keyword>
<evidence type="ECO:0000259" key="18">
    <source>
        <dbReference type="PROSITE" id="PS50048"/>
    </source>
</evidence>
<comment type="similarity">
    <text evidence="4 15">Belongs to the glycosyl hydrolase 3 family.</text>
</comment>
<dbReference type="InterPro" id="IPR011701">
    <property type="entry name" value="MFS"/>
</dbReference>
<evidence type="ECO:0000313" key="22">
    <source>
        <dbReference type="Proteomes" id="UP000562682"/>
    </source>
</evidence>
<feature type="transmembrane region" description="Helical" evidence="17">
    <location>
        <begin position="1867"/>
        <end position="1887"/>
    </location>
</feature>
<comment type="subcellular location">
    <subcellularLocation>
        <location evidence="2">Membrane</location>
        <topology evidence="2">Multi-pass membrane protein</topology>
    </subcellularLocation>
</comment>
<dbReference type="GO" id="GO:0000981">
    <property type="term" value="F:DNA-binding transcription factor activity, RNA polymerase II-specific"/>
    <property type="evidence" value="ECO:0007669"/>
    <property type="project" value="InterPro"/>
</dbReference>
<sequence length="1902" mass="209781">MTIGPPRPYTHNQHNTTFPSPPSCRRLRSVVMADGSSSGVAQVPFPFPKSRGVTACQKCRARKTRCDNRRPTCGFCLKRRLACVYPVDEDPGSVSGAEILQAIHHLTQIVENQHSPHPSPAQTADSLSSSVRPPNLDNWAVPQNVVVRPQGVESILSWKIFAADRPNACLFAHNTSPGLVNYPVPDTSYPQLAWLETKYIEALHTKNPFLDLDELHHMMIHVAENGFDWSTGACLVALVCANAAITDSHTEMSSSPEVTPEKKTQIELSMQFWSVAVKRLGYASAQNTVQAVQCLCLAGIWYMHRLEPLEAWKHFNLAGAAWHTLSLTYGELSTHDECSNEFTLMQALCFTIWKSECELRLELPLPTPPILDNAYLPLAFPQPPDFASHPDANDRERSWYYYLSEIAARHVINRLMQMNSEAPEAPSERHVRRMISQTEMMQSQISDWHSSLPPIFHFDTPQGYTADAISDPMVFILRHSSYASQCIRFCFLKLDQVAGHRHQGTWYGIRVATSAALILAAVDKAQRQAEEDEAFQLVQSVTLPETWKDAVTRGAASVRQYLDEPNGGCSNLKELLEGSHILLPSPRRLDLLTWLVFPSGRDFWHTNPLPAFNVPSVRVSDGPNGVRGTKFVDGVPAACLPCGTGLAATWDQDLLYKAGILIGNECIAKGAHCWLGPTVCIQRSPLGGRGFESMAEDPYATGKLAAAYIKGVQSTGVVSIIKHWLANDQEHERVGVNVVASERALREIHMLPFQIALKDAAPGGVMACYNKVNGKHVSENRDFLDTLLREEWQWKGLIMSDWFGTYSTTEAINAGLDLEMPGPSRQRGQLLDLAVSTRKVPRATIDTRARNVLEFVQRCAKVSVAAEEGGRDYPEDRQLNRKLAGDSVILLKNESNQLPLKRPFKSIALIGPNMKSTSFCGGGSAYLQPYYTVSPYDGIVAQLPPDVDVRYEIGASANGWNPLLQGDMITTPEGAPGMRMRFYSQSPGVPDREIIDESHLPDSSWQLMGYSNPKLDKLFYATVEGDLVIQESGLFEFGLAVYGSARLYVDGRLLIDNSLVQRGGTFFFGKGTIEEKAQIHLVQGQEYRITIEYESAPSSKLIKPGVVNFGGGAGRVGLVSAVDPEVGIQKAVSAALQSDVTILCVGMTRDQESEGFDRPHMDLPGSLPRLASAILAAVPDAIVVTQSGTPFNMLWAESAKTHVHAWLAGNETGNGIADVLFGAICPSGKLPLSFPRRIQDTPTFLNFGSERGRVIYGEDIYVGYRYYEKVERDVLYPFGHGLSYTTFTYDNLHVTSSHVSFEITNSGFVAGAEVSQLYIAADEATSSIQRPKKELKGFKKSFLQPGETQRVEIPLDRFTTSFWDEELHCWKRATREALRDTNDIELRALGQPLLAPSNDVIHALTIDLAVNLDMANNIESTSQETLPHASNMKEKVEREGSPQTLSQCLDSDGPDDSDMPLNWLKSKKWTNIMIVSILTLLTPFASSMIAPAIQPIMDEMHETNPNIGSFMVSIYLLGYAFGPLFLAPLSEIYGRLPVYRICMVTFLLTNVACALSINMPMLIIFRLLTGLAGACPLTIGPASVADCFSQEERGRAMAIWNMPVLLGPSLGPAVGAYVSRALGWRWNFWLLIIMTGAVLIVCAFVQKETHPPTLQRKKLQKLQKERDTTDLSPTMAHGQIIKRSLARPLKMLFLSPIVFGLSFLTAIAYGTLYLLFTTVSETFKTKYGIVTNVGLIYLGFGCGQIVGLVLFGMVSDPILRRMAKGGELKPEYRLPLMIPCSGIIPVGLLIYGWTTEYRVFWFVPVIGTFMIGFGMITVFTSVSTYLVDAFPTYAASATAANTVLRSIGGALLPLAGPKMFDAIGQGWGNTLLAGVSLAMISMIVISYKYGERLRTGAKYQLD</sequence>
<evidence type="ECO:0000256" key="8">
    <source>
        <dbReference type="ARBA" id="ARBA00022989"/>
    </source>
</evidence>
<dbReference type="Pfam" id="PF07690">
    <property type="entry name" value="MFS_1"/>
    <property type="match status" value="1"/>
</dbReference>
<evidence type="ECO:0000256" key="5">
    <source>
        <dbReference type="ARBA" id="ARBA00012744"/>
    </source>
</evidence>
<evidence type="ECO:0000256" key="3">
    <source>
        <dbReference type="ARBA" id="ARBA00004987"/>
    </source>
</evidence>
<feature type="compositionally biased region" description="Basic and acidic residues" evidence="16">
    <location>
        <begin position="1431"/>
        <end position="1440"/>
    </location>
</feature>
<feature type="region of interest" description="Disordered" evidence="16">
    <location>
        <begin position="1423"/>
        <end position="1454"/>
    </location>
</feature>
<dbReference type="Proteomes" id="UP000562682">
    <property type="component" value="Unassembled WGS sequence"/>
</dbReference>
<evidence type="ECO:0000256" key="13">
    <source>
        <dbReference type="ARBA" id="ARBA00023295"/>
    </source>
</evidence>
<dbReference type="InterPro" id="IPR036962">
    <property type="entry name" value="Glyco_hydro_3_N_sf"/>
</dbReference>
<dbReference type="PROSITE" id="PS00775">
    <property type="entry name" value="GLYCOSYL_HYDROL_F3"/>
    <property type="match status" value="1"/>
</dbReference>
<evidence type="ECO:0000313" key="21">
    <source>
        <dbReference type="EMBL" id="KAF5681372.1"/>
    </source>
</evidence>
<name>A0A8H5U4U0_9HYPO</name>
<protein>
    <recommendedName>
        <fullName evidence="5 15">beta-glucosidase</fullName>
        <ecNumber evidence="5 15">3.2.1.21</ecNumber>
    </recommendedName>
</protein>
<dbReference type="FunFam" id="1.20.1250.20:FF:000011">
    <property type="entry name" value="MFS multidrug transporter, putative"/>
    <property type="match status" value="1"/>
</dbReference>
<dbReference type="Pfam" id="PF00172">
    <property type="entry name" value="Zn_clus"/>
    <property type="match status" value="1"/>
</dbReference>
<dbReference type="PROSITE" id="PS51820">
    <property type="entry name" value="PA14"/>
    <property type="match status" value="1"/>
</dbReference>
<dbReference type="GO" id="GO:0008270">
    <property type="term" value="F:zinc ion binding"/>
    <property type="evidence" value="ECO:0007669"/>
    <property type="project" value="InterPro"/>
</dbReference>
<dbReference type="InterPro" id="IPR036864">
    <property type="entry name" value="Zn2-C6_fun-type_DNA-bd_sf"/>
</dbReference>
<dbReference type="GO" id="GO:0022857">
    <property type="term" value="F:transmembrane transporter activity"/>
    <property type="evidence" value="ECO:0007669"/>
    <property type="project" value="InterPro"/>
</dbReference>
<feature type="region of interest" description="Disordered" evidence="16">
    <location>
        <begin position="1"/>
        <end position="20"/>
    </location>
</feature>
<feature type="transmembrane region" description="Helical" evidence="17">
    <location>
        <begin position="1735"/>
        <end position="1754"/>
    </location>
</feature>
<dbReference type="CDD" id="cd00067">
    <property type="entry name" value="GAL4"/>
    <property type="match status" value="1"/>
</dbReference>
<feature type="transmembrane region" description="Helical" evidence="17">
    <location>
        <begin position="1563"/>
        <end position="1585"/>
    </location>
</feature>
<dbReference type="SMART" id="SM00758">
    <property type="entry name" value="PA14"/>
    <property type="match status" value="1"/>
</dbReference>
<dbReference type="InterPro" id="IPR036881">
    <property type="entry name" value="Glyco_hydro_3_C_sf"/>
</dbReference>
<dbReference type="SUPFAM" id="SSF51445">
    <property type="entry name" value="(Trans)glycosidases"/>
    <property type="match status" value="1"/>
</dbReference>
<dbReference type="InterPro" id="IPR001138">
    <property type="entry name" value="Zn2Cys6_DnaBD"/>
</dbReference>
<dbReference type="PRINTS" id="PR00133">
    <property type="entry name" value="GLHYDRLASE3"/>
</dbReference>
<feature type="transmembrane region" description="Helical" evidence="17">
    <location>
        <begin position="1774"/>
        <end position="1793"/>
    </location>
</feature>
<dbReference type="GO" id="GO:0016020">
    <property type="term" value="C:membrane"/>
    <property type="evidence" value="ECO:0007669"/>
    <property type="project" value="UniProtKB-SubCell"/>
</dbReference>
<keyword evidence="6 17" id="KW-0812">Transmembrane</keyword>
<dbReference type="PROSITE" id="PS00463">
    <property type="entry name" value="ZN2_CY6_FUNGAL_1"/>
    <property type="match status" value="1"/>
</dbReference>
<organism evidence="21 22">
    <name type="scientific">Fusarium denticulatum</name>
    <dbReference type="NCBI Taxonomy" id="48507"/>
    <lineage>
        <taxon>Eukaryota</taxon>
        <taxon>Fungi</taxon>
        <taxon>Dikarya</taxon>
        <taxon>Ascomycota</taxon>
        <taxon>Pezizomycotina</taxon>
        <taxon>Sordariomycetes</taxon>
        <taxon>Hypocreomycetidae</taxon>
        <taxon>Hypocreales</taxon>
        <taxon>Nectriaceae</taxon>
        <taxon>Fusarium</taxon>
        <taxon>Fusarium fujikuroi species complex</taxon>
    </lineage>
</organism>
<feature type="transmembrane region" description="Helical" evidence="17">
    <location>
        <begin position="1505"/>
        <end position="1526"/>
    </location>
</feature>
<evidence type="ECO:0000256" key="15">
    <source>
        <dbReference type="RuleBase" id="RU361161"/>
    </source>
</evidence>
<gene>
    <name evidence="21" type="ORF">FDENT_8143</name>
</gene>
<dbReference type="InterPro" id="IPR036259">
    <property type="entry name" value="MFS_trans_sf"/>
</dbReference>
<proteinExistence type="inferred from homology"/>
<evidence type="ECO:0000256" key="17">
    <source>
        <dbReference type="SAM" id="Phobius"/>
    </source>
</evidence>
<keyword evidence="13 15" id="KW-0326">Glycosidase</keyword>
<dbReference type="EMBL" id="JAAOAK010000238">
    <property type="protein sequence ID" value="KAF5681372.1"/>
    <property type="molecule type" value="Genomic_DNA"/>
</dbReference>
<dbReference type="PROSITE" id="PS50048">
    <property type="entry name" value="ZN2_CY6_FUNGAL_2"/>
    <property type="match status" value="1"/>
</dbReference>
<dbReference type="InterPro" id="IPR013783">
    <property type="entry name" value="Ig-like_fold"/>
</dbReference>
<dbReference type="PANTHER" id="PTHR42715">
    <property type="entry name" value="BETA-GLUCOSIDASE"/>
    <property type="match status" value="1"/>
</dbReference>
<dbReference type="InterPro" id="IPR002772">
    <property type="entry name" value="Glyco_hydro_3_C"/>
</dbReference>
<keyword evidence="9 17" id="KW-0472">Membrane</keyword>
<keyword evidence="22" id="KW-1185">Reference proteome</keyword>
<feature type="transmembrane region" description="Helical" evidence="17">
    <location>
        <begin position="1799"/>
        <end position="1826"/>
    </location>
</feature>
<evidence type="ECO:0000256" key="14">
    <source>
        <dbReference type="ARBA" id="ARBA00023326"/>
    </source>
</evidence>
<dbReference type="Pfam" id="PF01915">
    <property type="entry name" value="Glyco_hydro_3_C"/>
    <property type="match status" value="1"/>
</dbReference>
<dbReference type="Gene3D" id="2.60.120.260">
    <property type="entry name" value="Galactose-binding domain-like"/>
    <property type="match status" value="1"/>
</dbReference>
<evidence type="ECO:0000259" key="19">
    <source>
        <dbReference type="PROSITE" id="PS50850"/>
    </source>
</evidence>
<evidence type="ECO:0000256" key="6">
    <source>
        <dbReference type="ARBA" id="ARBA00022692"/>
    </source>
</evidence>
<feature type="transmembrane region" description="Helical" evidence="17">
    <location>
        <begin position="1597"/>
        <end position="1618"/>
    </location>
</feature>
<dbReference type="InterPro" id="IPR037524">
    <property type="entry name" value="PA14/GLEYA"/>
</dbReference>
<dbReference type="SMART" id="SM01217">
    <property type="entry name" value="Fn3_like"/>
    <property type="match status" value="1"/>
</dbReference>
<dbReference type="SUPFAM" id="SSF103473">
    <property type="entry name" value="MFS general substrate transporter"/>
    <property type="match status" value="1"/>
</dbReference>
<dbReference type="InterPro" id="IPR001764">
    <property type="entry name" value="Glyco_hydro_3_N"/>
</dbReference>
<accession>A0A8H5U4U0</accession>
<evidence type="ECO:0000256" key="16">
    <source>
        <dbReference type="SAM" id="MobiDB-lite"/>
    </source>
</evidence>
<evidence type="ECO:0000256" key="4">
    <source>
        <dbReference type="ARBA" id="ARBA00005336"/>
    </source>
</evidence>
<comment type="catalytic activity">
    <reaction evidence="1 15">
        <text>Hydrolysis of terminal, non-reducing beta-D-glucosyl residues with release of beta-D-glucose.</text>
        <dbReference type="EC" id="3.2.1.21"/>
    </reaction>
</comment>
<dbReference type="GO" id="GO:0008422">
    <property type="term" value="F:beta-glucosidase activity"/>
    <property type="evidence" value="ECO:0007669"/>
    <property type="project" value="UniProtKB-EC"/>
</dbReference>
<dbReference type="SMART" id="SM00066">
    <property type="entry name" value="GAL4"/>
    <property type="match status" value="1"/>
</dbReference>
<keyword evidence="11" id="KW-0539">Nucleus</keyword>
<feature type="domain" description="Zn(2)-C6 fungal-type" evidence="18">
    <location>
        <begin position="55"/>
        <end position="85"/>
    </location>
</feature>
<keyword evidence="14 15" id="KW-0624">Polysaccharide degradation</keyword>
<dbReference type="PANTHER" id="PTHR42715:SF13">
    <property type="entry name" value="BETA-GLUCOSIDASE K-RELATED"/>
    <property type="match status" value="1"/>
</dbReference>
<dbReference type="InterPro" id="IPR011658">
    <property type="entry name" value="PA14_dom"/>
</dbReference>
<evidence type="ECO:0000256" key="11">
    <source>
        <dbReference type="ARBA" id="ARBA00023242"/>
    </source>
</evidence>
<evidence type="ECO:0000259" key="20">
    <source>
        <dbReference type="PROSITE" id="PS51820"/>
    </source>
</evidence>
<dbReference type="Gene3D" id="2.60.40.10">
    <property type="entry name" value="Immunoglobulins"/>
    <property type="match status" value="1"/>
</dbReference>
<evidence type="ECO:0000256" key="2">
    <source>
        <dbReference type="ARBA" id="ARBA00004141"/>
    </source>
</evidence>